<evidence type="ECO:0000256" key="7">
    <source>
        <dbReference type="PROSITE-ProRule" id="PRU00267"/>
    </source>
</evidence>
<dbReference type="InterPro" id="IPR005733">
    <property type="entry name" value="TopoI_bac-type"/>
</dbReference>
<evidence type="ECO:0000256" key="5">
    <source>
        <dbReference type="ARBA" id="ARBA00023125"/>
    </source>
</evidence>
<feature type="DNA-binding region" description="HMG box" evidence="7">
    <location>
        <begin position="1106"/>
        <end position="1172"/>
    </location>
</feature>
<dbReference type="PANTHER" id="PTHR42785:SF1">
    <property type="entry name" value="DNA TOPOISOMERASE"/>
    <property type="match status" value="1"/>
</dbReference>
<dbReference type="PRINTS" id="PR00417">
    <property type="entry name" value="PRTPISMRASEI"/>
</dbReference>
<dbReference type="SMART" id="SM00493">
    <property type="entry name" value="TOPRIM"/>
    <property type="match status" value="1"/>
</dbReference>
<keyword evidence="4" id="KW-0799">Topoisomerase</keyword>
<dbReference type="EMBL" id="CAICTM010000842">
    <property type="protein sequence ID" value="CAB9517255.1"/>
    <property type="molecule type" value="Genomic_DNA"/>
</dbReference>
<accession>A0A9N8HLU9</accession>
<dbReference type="Pfam" id="PF00505">
    <property type="entry name" value="HMG_box"/>
    <property type="match status" value="3"/>
</dbReference>
<feature type="domain" description="HMG box" evidence="10">
    <location>
        <begin position="1301"/>
        <end position="1366"/>
    </location>
</feature>
<feature type="domain" description="Topo IA-type catalytic" evidence="12">
    <location>
        <begin position="244"/>
        <end position="759"/>
    </location>
</feature>
<dbReference type="NCBIfam" id="TIGR01051">
    <property type="entry name" value="topA_bact"/>
    <property type="match status" value="1"/>
</dbReference>
<evidence type="ECO:0000313" key="14">
    <source>
        <dbReference type="Proteomes" id="UP001153069"/>
    </source>
</evidence>
<feature type="compositionally biased region" description="Acidic residues" evidence="8">
    <location>
        <begin position="743"/>
        <end position="760"/>
    </location>
</feature>
<dbReference type="InterPro" id="IPR003602">
    <property type="entry name" value="Topo_IA_DNA-bd_dom"/>
</dbReference>
<keyword evidence="7" id="KW-0539">Nucleus</keyword>
<dbReference type="Pfam" id="PF01751">
    <property type="entry name" value="Toprim"/>
    <property type="match status" value="1"/>
</dbReference>
<comment type="caution">
    <text evidence="13">The sequence shown here is derived from an EMBL/GenBank/DDBJ whole genome shotgun (WGS) entry which is preliminary data.</text>
</comment>
<keyword evidence="5 7" id="KW-0238">DNA-binding</keyword>
<evidence type="ECO:0000259" key="11">
    <source>
        <dbReference type="PROSITE" id="PS50880"/>
    </source>
</evidence>
<dbReference type="SMART" id="SM00436">
    <property type="entry name" value="TOP1Bc"/>
    <property type="match status" value="1"/>
</dbReference>
<feature type="region of interest" description="Disordered" evidence="8">
    <location>
        <begin position="1253"/>
        <end position="1302"/>
    </location>
</feature>
<evidence type="ECO:0000313" key="13">
    <source>
        <dbReference type="EMBL" id="CAB9517255.1"/>
    </source>
</evidence>
<dbReference type="InterPro" id="IPR006171">
    <property type="entry name" value="TOPRIM_dom"/>
</dbReference>
<evidence type="ECO:0000259" key="12">
    <source>
        <dbReference type="PROSITE" id="PS52039"/>
    </source>
</evidence>
<dbReference type="Gene3D" id="3.40.50.140">
    <property type="match status" value="1"/>
</dbReference>
<dbReference type="PROSITE" id="PS00396">
    <property type="entry name" value="TOPO_IA_1"/>
    <property type="match status" value="1"/>
</dbReference>
<dbReference type="Gene3D" id="2.70.20.10">
    <property type="entry name" value="Topoisomerase I, domain 3"/>
    <property type="match status" value="1"/>
</dbReference>
<dbReference type="PANTHER" id="PTHR42785">
    <property type="entry name" value="DNA TOPOISOMERASE, TYPE IA, CORE"/>
    <property type="match status" value="1"/>
</dbReference>
<feature type="DNA-binding region" description="HMG box" evidence="7">
    <location>
        <begin position="1198"/>
        <end position="1262"/>
    </location>
</feature>
<feature type="compositionally biased region" description="Polar residues" evidence="8">
    <location>
        <begin position="1261"/>
        <end position="1276"/>
    </location>
</feature>
<dbReference type="GO" id="GO:0003917">
    <property type="term" value="F:DNA topoisomerase type I (single strand cut, ATP-independent) activity"/>
    <property type="evidence" value="ECO:0007669"/>
    <property type="project" value="UniProtKB-EC"/>
</dbReference>
<feature type="region of interest" description="Disordered" evidence="8">
    <location>
        <begin position="1179"/>
        <end position="1200"/>
    </location>
</feature>
<dbReference type="InterPro" id="IPR013497">
    <property type="entry name" value="Topo_IA_cen"/>
</dbReference>
<evidence type="ECO:0000256" key="3">
    <source>
        <dbReference type="ARBA" id="ARBA00012891"/>
    </source>
</evidence>
<dbReference type="GO" id="GO:0003677">
    <property type="term" value="F:DNA binding"/>
    <property type="evidence" value="ECO:0007669"/>
    <property type="project" value="UniProtKB-UniRule"/>
</dbReference>
<dbReference type="Pfam" id="PF13368">
    <property type="entry name" value="Toprim_C_rpt"/>
    <property type="match status" value="3"/>
</dbReference>
<dbReference type="InterPro" id="IPR013824">
    <property type="entry name" value="Topo_IA_cen_sub1"/>
</dbReference>
<gene>
    <name evidence="13" type="ORF">SEMRO_843_G209820.1</name>
</gene>
<dbReference type="SMART" id="SM00437">
    <property type="entry name" value="TOP1Ac"/>
    <property type="match status" value="1"/>
</dbReference>
<feature type="region of interest" description="Disordered" evidence="8">
    <location>
        <begin position="739"/>
        <end position="760"/>
    </location>
</feature>
<feature type="domain" description="Toprim" evidence="11">
    <location>
        <begin position="77"/>
        <end position="227"/>
    </location>
</feature>
<feature type="domain" description="HMG box" evidence="10">
    <location>
        <begin position="1198"/>
        <end position="1262"/>
    </location>
</feature>
<dbReference type="SMART" id="SM00398">
    <property type="entry name" value="HMG"/>
    <property type="match status" value="3"/>
</dbReference>
<feature type="DNA-binding region" description="HMG box" evidence="7">
    <location>
        <begin position="1301"/>
        <end position="1366"/>
    </location>
</feature>
<feature type="region of interest" description="Disordered" evidence="8">
    <location>
        <begin position="898"/>
        <end position="939"/>
    </location>
</feature>
<dbReference type="InterPro" id="IPR009071">
    <property type="entry name" value="HMG_box_dom"/>
</dbReference>
<dbReference type="SUPFAM" id="SSF56712">
    <property type="entry name" value="Prokaryotic type I DNA topoisomerase"/>
    <property type="match status" value="1"/>
</dbReference>
<dbReference type="CDD" id="cd00186">
    <property type="entry name" value="TOP1Ac"/>
    <property type="match status" value="1"/>
</dbReference>
<dbReference type="PROSITE" id="PS50880">
    <property type="entry name" value="TOPRIM"/>
    <property type="match status" value="1"/>
</dbReference>
<feature type="compositionally biased region" description="Basic and acidic residues" evidence="8">
    <location>
        <begin position="497"/>
        <end position="510"/>
    </location>
</feature>
<evidence type="ECO:0000256" key="6">
    <source>
        <dbReference type="ARBA" id="ARBA00023235"/>
    </source>
</evidence>
<evidence type="ECO:0000259" key="10">
    <source>
        <dbReference type="PROSITE" id="PS50118"/>
    </source>
</evidence>
<dbReference type="InterPro" id="IPR023406">
    <property type="entry name" value="Topo_IA_AS"/>
</dbReference>
<organism evidence="13 14">
    <name type="scientific">Seminavis robusta</name>
    <dbReference type="NCBI Taxonomy" id="568900"/>
    <lineage>
        <taxon>Eukaryota</taxon>
        <taxon>Sar</taxon>
        <taxon>Stramenopiles</taxon>
        <taxon>Ochrophyta</taxon>
        <taxon>Bacillariophyta</taxon>
        <taxon>Bacillariophyceae</taxon>
        <taxon>Bacillariophycidae</taxon>
        <taxon>Naviculales</taxon>
        <taxon>Naviculaceae</taxon>
        <taxon>Seminavis</taxon>
    </lineage>
</organism>
<dbReference type="EC" id="5.6.2.1" evidence="3"/>
<dbReference type="Pfam" id="PF01131">
    <property type="entry name" value="Topoisom_bac"/>
    <property type="match status" value="1"/>
</dbReference>
<dbReference type="InterPro" id="IPR013825">
    <property type="entry name" value="Topo_IA_cen_sub2"/>
</dbReference>
<feature type="domain" description="HMG box" evidence="10">
    <location>
        <begin position="1106"/>
        <end position="1172"/>
    </location>
</feature>
<dbReference type="CDD" id="cd00084">
    <property type="entry name" value="HMG-box_SF"/>
    <property type="match status" value="2"/>
</dbReference>
<feature type="chain" id="PRO_5040379103" description="DNA topoisomerase" evidence="9">
    <location>
        <begin position="18"/>
        <end position="1366"/>
    </location>
</feature>
<dbReference type="GO" id="GO:0006265">
    <property type="term" value="P:DNA topological change"/>
    <property type="evidence" value="ECO:0007669"/>
    <property type="project" value="InterPro"/>
</dbReference>
<proteinExistence type="inferred from homology"/>
<evidence type="ECO:0000256" key="4">
    <source>
        <dbReference type="ARBA" id="ARBA00023029"/>
    </source>
</evidence>
<sequence>MSSCWALLLSRSVVVAAHKRPWTAFVTSTRQKPLITSARPISTRSTELLRPSTNRPFAFPLFAKSKSTTTAKSGRPYRLMIVESPSKCRTIEKILQKHVEEQNLDYDFVVTSCYGHIRNLPKNQQQIREAKYLSTGTTTSTSATSKKDASFPYSIVGVDLEHDYQPTYVLLPGKESLVQELQDLTQHAQHVYLATDPDREGEAIAWHLQQVLSLQHENKSRLSFSEITPRAIVGAVESDPTQLNHRLVAAQETRRILDRLAGFTVSPILWKKIAPGLSAGRVQSVGMALVVQRERERLQFTPLEYWNVQGNFTAQELVLDLDLDNNDLFAATLVSVNGTSLVAGKADLVQANASTTTSQGKLPPPQPKPNKRLLTQSDARELATQLLEDPTNTEWHVQSVSAKERFHYPPDPFKTSTLQQESNQRLGMSVAETMSTAQKLYEAGWISYMRTDATHLSQDASAATVAAVTELYGPHNVAAAREQQKKSNKKKKAKQKSASDKVAQEAHEAIRPAIQPDGTFASPTDVTALSDKAVKLYQLIFRRTLASRMPPQKTNQTTIVLEGTSSGETTVEFRTTGSVVLEPGFTLSWNRGGDNNNNKELPALEEGQVLACHGLDPSGHTTQPPPRYTEASLVKELEALGVGRPSTYAGVVQILRDRAYVGSPASVEATPSSSKRAATGAAMTAQRAAGGGDMFGARGPLAPSLSAFVVTSLLEEHCPTYVDPSFTARMEENLDRIAHGHDDDSEDSDDGDDDQEEEVDVAQQRVAYLNEFYAGEGGLAAQIKLIDDNVEAEDARRARLPALDTSENSEEPDLGIYIGPWGPYIQQKDPGSSTGPLKAPLPPGLATDLSSITPDTLAALVRVKHGNGTILGQHPEDGRNIRLRVGRFGAYLQWGESDEEGTTTHSLPKKLSSMRNLQVPGSGTIEDGSDDMPTEGAPSDAPEDLTDMLGITLEVAIGYCGLPRTVTTLEDKPITAAIGPYGPYLKYNNSYVSLHARDGDVLTIDGESAVTLVKDGIINKKSGPGRGVLAELGEKDGAQVTVKSGRFGAYLNWRKVNAKLPSEYVDEPDNTPLELAWDLIQSKAGAPSTKKKSGRHQSSPDLPPAPKRALSAYMHFCSAKRPEVSKSGKSLGEVSKALAALWAETSEADRKPFGDLAAAGKEAYQTEKAAWEEECRKIQGTKGKKKAVKSNDGGPSPPKRAKTAYLYFCEAKRQEVSQRLHKLGDISKELARQWAETTDRAEYIKLAEADKSRYEAEKSQRQSGSSSAPANGTSSRSKVKGSANGRRSRVLKVQRPSTKKTSKRVSAYMIFCRENRGGIVDENGEKLPLGETTKRLAERWKSIDPEEKATYEATAAEEKAKIMASC</sequence>
<evidence type="ECO:0000256" key="1">
    <source>
        <dbReference type="ARBA" id="ARBA00000213"/>
    </source>
</evidence>
<dbReference type="InterPro" id="IPR036910">
    <property type="entry name" value="HMG_box_dom_sf"/>
</dbReference>
<dbReference type="InterPro" id="IPR025589">
    <property type="entry name" value="Toprim_C_rpt"/>
</dbReference>
<keyword evidence="14" id="KW-1185">Reference proteome</keyword>
<evidence type="ECO:0000256" key="8">
    <source>
        <dbReference type="SAM" id="MobiDB-lite"/>
    </source>
</evidence>
<dbReference type="InterPro" id="IPR013826">
    <property type="entry name" value="Topo_IA_cen_sub3"/>
</dbReference>
<dbReference type="GO" id="GO:0005634">
    <property type="term" value="C:nucleus"/>
    <property type="evidence" value="ECO:0007669"/>
    <property type="project" value="UniProtKB-UniRule"/>
</dbReference>
<feature type="signal peptide" evidence="9">
    <location>
        <begin position="1"/>
        <end position="17"/>
    </location>
</feature>
<keyword evidence="9" id="KW-0732">Signal</keyword>
<feature type="compositionally biased region" description="Basic residues" evidence="8">
    <location>
        <begin position="486"/>
        <end position="495"/>
    </location>
</feature>
<feature type="region of interest" description="Disordered" evidence="8">
    <location>
        <begin position="1085"/>
        <end position="1107"/>
    </location>
</feature>
<dbReference type="SUPFAM" id="SSF47095">
    <property type="entry name" value="HMG-box"/>
    <property type="match status" value="3"/>
</dbReference>
<keyword evidence="6" id="KW-0413">Isomerase</keyword>
<dbReference type="InterPro" id="IPR023405">
    <property type="entry name" value="Topo_IA_core_domain"/>
</dbReference>
<dbReference type="InterPro" id="IPR000380">
    <property type="entry name" value="Topo_IA"/>
</dbReference>
<reference evidence="13" key="1">
    <citation type="submission" date="2020-06" db="EMBL/GenBank/DDBJ databases">
        <authorList>
            <consortium name="Plant Systems Biology data submission"/>
        </authorList>
    </citation>
    <scope>NUCLEOTIDE SEQUENCE</scope>
    <source>
        <strain evidence="13">D6</strain>
    </source>
</reference>
<dbReference type="OrthoDB" id="38765at2759"/>
<dbReference type="PROSITE" id="PS50118">
    <property type="entry name" value="HMG_BOX_2"/>
    <property type="match status" value="3"/>
</dbReference>
<dbReference type="Proteomes" id="UP001153069">
    <property type="component" value="Unassembled WGS sequence"/>
</dbReference>
<comment type="catalytic activity">
    <reaction evidence="1">
        <text>ATP-independent breakage of single-stranded DNA, followed by passage and rejoining.</text>
        <dbReference type="EC" id="5.6.2.1"/>
    </reaction>
</comment>
<name>A0A9N8HLU9_9STRA</name>
<dbReference type="Gene3D" id="1.10.30.10">
    <property type="entry name" value="High mobility group box domain"/>
    <property type="match status" value="3"/>
</dbReference>
<dbReference type="InterPro" id="IPR003601">
    <property type="entry name" value="Topo_IA_2"/>
</dbReference>
<feature type="compositionally biased region" description="Basic residues" evidence="8">
    <location>
        <begin position="1286"/>
        <end position="1302"/>
    </location>
</feature>
<feature type="region of interest" description="Disordered" evidence="8">
    <location>
        <begin position="481"/>
        <end position="521"/>
    </location>
</feature>
<protein>
    <recommendedName>
        <fullName evidence="3">DNA topoisomerase</fullName>
        <ecNumber evidence="3">5.6.2.1</ecNumber>
    </recommendedName>
</protein>
<evidence type="ECO:0000256" key="2">
    <source>
        <dbReference type="ARBA" id="ARBA00009446"/>
    </source>
</evidence>
<evidence type="ECO:0000256" key="9">
    <source>
        <dbReference type="SAM" id="SignalP"/>
    </source>
</evidence>
<dbReference type="Gene3D" id="1.10.290.10">
    <property type="entry name" value="Topoisomerase I, domain 4"/>
    <property type="match status" value="1"/>
</dbReference>
<dbReference type="Gene3D" id="1.10.460.10">
    <property type="entry name" value="Topoisomerase I, domain 2"/>
    <property type="match status" value="2"/>
</dbReference>
<comment type="similarity">
    <text evidence="2">Belongs to the type IA topoisomerase family.</text>
</comment>
<dbReference type="PROSITE" id="PS52039">
    <property type="entry name" value="TOPO_IA_2"/>
    <property type="match status" value="1"/>
</dbReference>